<gene>
    <name evidence="1" type="ORF">RI844_07175</name>
</gene>
<dbReference type="RefSeq" id="WP_348397761.1">
    <property type="nucleotide sequence ID" value="NZ_CP136600.1"/>
</dbReference>
<organism evidence="1 2">
    <name type="scientific">Thalassotalea fonticola</name>
    <dbReference type="NCBI Taxonomy" id="3065649"/>
    <lineage>
        <taxon>Bacteria</taxon>
        <taxon>Pseudomonadati</taxon>
        <taxon>Pseudomonadota</taxon>
        <taxon>Gammaproteobacteria</taxon>
        <taxon>Alteromonadales</taxon>
        <taxon>Colwelliaceae</taxon>
        <taxon>Thalassotalea</taxon>
    </lineage>
</organism>
<evidence type="ECO:0000313" key="1">
    <source>
        <dbReference type="EMBL" id="WOH38995.1"/>
    </source>
</evidence>
<dbReference type="Proteomes" id="UP001301442">
    <property type="component" value="Chromosome"/>
</dbReference>
<reference evidence="1 2" key="1">
    <citation type="submission" date="2023-09" db="EMBL/GenBank/DDBJ databases">
        <authorList>
            <person name="Qi X."/>
        </authorList>
    </citation>
    <scope>NUCLEOTIDE SEQUENCE [LARGE SCALE GENOMIC DNA]</scope>
    <source>
        <strain evidence="1 2">S1-1</strain>
    </source>
</reference>
<protein>
    <submittedName>
        <fullName evidence="1">Nucleotidyltransferase family protein</fullName>
    </submittedName>
</protein>
<sequence length="390" mass="44617">MSAVNPQQAKITAQTFLDMGMWLTHPEQCSQQQLNNLLDEDARLPLISLVNTYWLGGALHNSLKDSNVWQALDQELQDYLAELEQFYNQRNQGIKEEAIYACQLLTNANIPVVMLKGGASLFNGVFNPISNRFMTDIDLLVPEELQDKANQTLMSCGYAQNIEEHDHAAVGHHHAPALFREGGHCCVELHRWVLMKSASDTLSTEEVWQNAKPLALTSTLTILQMEPTQQIVLSVAHSELSHKGYEDKHIDWRQLLNLQAIAKQYQNDINWQYVFEHFNRCKKAESLSALLYAANKYLKLTTAITCTDDKQAVSHVNTCIKQYVKRQSAHKRFSHLFTVIKGYGKESIKVSYGDDGHFPVFTGRIKRMKRHLSMLTKPKYLSRFIKKVFH</sequence>
<dbReference type="EMBL" id="CP136600">
    <property type="protein sequence ID" value="WOH38995.1"/>
    <property type="molecule type" value="Genomic_DNA"/>
</dbReference>
<dbReference type="InterPro" id="IPR039498">
    <property type="entry name" value="NTP_transf_5"/>
</dbReference>
<dbReference type="Pfam" id="PF14907">
    <property type="entry name" value="NTP_transf_5"/>
    <property type="match status" value="1"/>
</dbReference>
<evidence type="ECO:0000313" key="2">
    <source>
        <dbReference type="Proteomes" id="UP001301442"/>
    </source>
</evidence>
<name>A0ABZ0GTG9_9GAMM</name>
<proteinExistence type="predicted"/>
<keyword evidence="2" id="KW-1185">Reference proteome</keyword>
<accession>A0ABZ0GTG9</accession>